<dbReference type="AlphaFoldDB" id="A0AAV3R829"/>
<sequence>MVDFTSKGTPSEGVDRGVVTCSSPLTIFGKGDSFTLNLDPFSSPSTNALNELTQNISKLTRFERQFRISWPPTQNSIITPPKKQVQDALTVAGKGLSFCPWSENYPTNQVDRKTPTTAWRMAKPRQSSNIRPN</sequence>
<accession>A0AAV3R829</accession>
<comment type="caution">
    <text evidence="1">The sequence shown here is derived from an EMBL/GenBank/DDBJ whole genome shotgun (WGS) entry which is preliminary data.</text>
</comment>
<gene>
    <name evidence="1" type="ORF">LIER_25461</name>
</gene>
<evidence type="ECO:0000313" key="2">
    <source>
        <dbReference type="Proteomes" id="UP001454036"/>
    </source>
</evidence>
<dbReference type="EMBL" id="BAABME010007677">
    <property type="protein sequence ID" value="GAA0171433.1"/>
    <property type="molecule type" value="Genomic_DNA"/>
</dbReference>
<organism evidence="1 2">
    <name type="scientific">Lithospermum erythrorhizon</name>
    <name type="common">Purple gromwell</name>
    <name type="synonym">Lithospermum officinale var. erythrorhizon</name>
    <dbReference type="NCBI Taxonomy" id="34254"/>
    <lineage>
        <taxon>Eukaryota</taxon>
        <taxon>Viridiplantae</taxon>
        <taxon>Streptophyta</taxon>
        <taxon>Embryophyta</taxon>
        <taxon>Tracheophyta</taxon>
        <taxon>Spermatophyta</taxon>
        <taxon>Magnoliopsida</taxon>
        <taxon>eudicotyledons</taxon>
        <taxon>Gunneridae</taxon>
        <taxon>Pentapetalae</taxon>
        <taxon>asterids</taxon>
        <taxon>lamiids</taxon>
        <taxon>Boraginales</taxon>
        <taxon>Boraginaceae</taxon>
        <taxon>Boraginoideae</taxon>
        <taxon>Lithospermeae</taxon>
        <taxon>Lithospermum</taxon>
    </lineage>
</organism>
<protein>
    <submittedName>
        <fullName evidence="1">Uncharacterized protein</fullName>
    </submittedName>
</protein>
<proteinExistence type="predicted"/>
<reference evidence="1 2" key="1">
    <citation type="submission" date="2024-01" db="EMBL/GenBank/DDBJ databases">
        <title>The complete chloroplast genome sequence of Lithospermum erythrorhizon: insights into the phylogenetic relationship among Boraginaceae species and the maternal lineages of purple gromwells.</title>
        <authorList>
            <person name="Okada T."/>
            <person name="Watanabe K."/>
        </authorList>
    </citation>
    <scope>NUCLEOTIDE SEQUENCE [LARGE SCALE GENOMIC DNA]</scope>
</reference>
<keyword evidence="2" id="KW-1185">Reference proteome</keyword>
<dbReference type="Proteomes" id="UP001454036">
    <property type="component" value="Unassembled WGS sequence"/>
</dbReference>
<evidence type="ECO:0000313" key="1">
    <source>
        <dbReference type="EMBL" id="GAA0171433.1"/>
    </source>
</evidence>
<name>A0AAV3R829_LITER</name>